<keyword evidence="5 7" id="KW-1133">Transmembrane helix</keyword>
<name>A0A1E4SUY2_9ASCO</name>
<keyword evidence="3 7" id="KW-0812">Transmembrane</keyword>
<evidence type="ECO:0000256" key="8">
    <source>
        <dbReference type="SAM" id="MobiDB-lite"/>
    </source>
</evidence>
<feature type="transmembrane region" description="Helical" evidence="7">
    <location>
        <begin position="20"/>
        <end position="39"/>
    </location>
</feature>
<dbReference type="Pfam" id="PF04511">
    <property type="entry name" value="DER1"/>
    <property type="match status" value="1"/>
</dbReference>
<feature type="region of interest" description="Disordered" evidence="8">
    <location>
        <begin position="260"/>
        <end position="305"/>
    </location>
</feature>
<protein>
    <recommendedName>
        <fullName evidence="7">Derlin</fullName>
    </recommendedName>
</protein>
<keyword evidence="4 7" id="KW-0256">Endoplasmic reticulum</keyword>
<proteinExistence type="inferred from homology"/>
<gene>
    <name evidence="9" type="ORF">CANARDRAFT_9715</name>
</gene>
<comment type="caution">
    <text evidence="7">Lacks conserved residue(s) required for the propagation of feature annotation.</text>
</comment>
<accession>A0A1E4SUY2</accession>
<dbReference type="AlphaFoldDB" id="A0A1E4SUY2"/>
<dbReference type="STRING" id="983967.A0A1E4SUY2"/>
<feature type="compositionally biased region" description="Gly residues" evidence="8">
    <location>
        <begin position="279"/>
        <end position="290"/>
    </location>
</feature>
<evidence type="ECO:0000313" key="9">
    <source>
        <dbReference type="EMBL" id="ODV83314.1"/>
    </source>
</evidence>
<dbReference type="InterPro" id="IPR035952">
    <property type="entry name" value="Rhomboid-like_sf"/>
</dbReference>
<evidence type="ECO:0000256" key="3">
    <source>
        <dbReference type="ARBA" id="ARBA00022692"/>
    </source>
</evidence>
<evidence type="ECO:0000256" key="6">
    <source>
        <dbReference type="ARBA" id="ARBA00023136"/>
    </source>
</evidence>
<reference evidence="10" key="1">
    <citation type="submission" date="2016-04" db="EMBL/GenBank/DDBJ databases">
        <title>Comparative genomics of biotechnologically important yeasts.</title>
        <authorList>
            <consortium name="DOE Joint Genome Institute"/>
            <person name="Riley R."/>
            <person name="Haridas S."/>
            <person name="Wolfe K.H."/>
            <person name="Lopes M.R."/>
            <person name="Hittinger C.T."/>
            <person name="Goker M."/>
            <person name="Salamov A."/>
            <person name="Wisecaver J."/>
            <person name="Long T.M."/>
            <person name="Aerts A.L."/>
            <person name="Barry K."/>
            <person name="Choi C."/>
            <person name="Clum A."/>
            <person name="Coughlan A.Y."/>
            <person name="Deshpande S."/>
            <person name="Douglass A.P."/>
            <person name="Hanson S.J."/>
            <person name="Klenk H.-P."/>
            <person name="Labutti K."/>
            <person name="Lapidus A."/>
            <person name="Lindquist E."/>
            <person name="Lipzen A."/>
            <person name="Meier-Kolthoff J.P."/>
            <person name="Ohm R.A."/>
            <person name="Otillar R.P."/>
            <person name="Pangilinan J."/>
            <person name="Peng Y."/>
            <person name="Rokas A."/>
            <person name="Rosa C.A."/>
            <person name="Scheuner C."/>
            <person name="Sibirny A.A."/>
            <person name="Slot J.C."/>
            <person name="Stielow J.B."/>
            <person name="Sun H."/>
            <person name="Kurtzman C.P."/>
            <person name="Blackwell M."/>
            <person name="Grigoriev I.V."/>
            <person name="Jeffries T.W."/>
        </authorList>
    </citation>
    <scope>NUCLEOTIDE SEQUENCE [LARGE SCALE GENOMIC DNA]</scope>
    <source>
        <strain evidence="10">NRRL YB-2248</strain>
    </source>
</reference>
<keyword evidence="10" id="KW-1185">Reference proteome</keyword>
<feature type="transmembrane region" description="Helical" evidence="7">
    <location>
        <begin position="95"/>
        <end position="114"/>
    </location>
</feature>
<evidence type="ECO:0000256" key="1">
    <source>
        <dbReference type="ARBA" id="ARBA00004477"/>
    </source>
</evidence>
<comment type="function">
    <text evidence="7">May be involved in the degradation of misfolded endoplasmic reticulum (ER) luminal proteins.</text>
</comment>
<evidence type="ECO:0000313" key="10">
    <source>
        <dbReference type="Proteomes" id="UP000094801"/>
    </source>
</evidence>
<evidence type="ECO:0000256" key="2">
    <source>
        <dbReference type="ARBA" id="ARBA00008917"/>
    </source>
</evidence>
<dbReference type="GO" id="GO:0006950">
    <property type="term" value="P:response to stress"/>
    <property type="evidence" value="ECO:0007669"/>
    <property type="project" value="UniProtKB-ARBA"/>
</dbReference>
<dbReference type="InterPro" id="IPR007599">
    <property type="entry name" value="DER1"/>
</dbReference>
<comment type="similarity">
    <text evidence="2 7">Belongs to the derlin family.</text>
</comment>
<comment type="subcellular location">
    <subcellularLocation>
        <location evidence="1 7">Endoplasmic reticulum membrane</location>
        <topology evidence="1 7">Multi-pass membrane protein</topology>
    </subcellularLocation>
</comment>
<dbReference type="EMBL" id="KV453865">
    <property type="protein sequence ID" value="ODV83314.1"/>
    <property type="molecule type" value="Genomic_DNA"/>
</dbReference>
<dbReference type="Proteomes" id="UP000094801">
    <property type="component" value="Unassembled WGS sequence"/>
</dbReference>
<keyword evidence="6 7" id="KW-0472">Membrane</keyword>
<evidence type="ECO:0000256" key="4">
    <source>
        <dbReference type="ARBA" id="ARBA00022824"/>
    </source>
</evidence>
<dbReference type="GO" id="GO:0005789">
    <property type="term" value="C:endoplasmic reticulum membrane"/>
    <property type="evidence" value="ECO:0007669"/>
    <property type="project" value="UniProtKB-SubCell"/>
</dbReference>
<evidence type="ECO:0000256" key="5">
    <source>
        <dbReference type="ARBA" id="ARBA00022989"/>
    </source>
</evidence>
<sequence length="305" mass="33226">MSELGQFVISIPPVTRSITLTALVMGGLNALGLISYSAFVPHWPTIYETFEIHRLLTGFLISHPQPMQGLMEIYMLYSFSKGLEELKFKKCLPDYVFYHLIIVPIILISSYLFLPPLLSLSPALLSALTYTWSIDNYNQQVNFYFMPIKASLLPAVSLGFRLLVDGRENFILALIGMSAAYIYNCLETGSSGPVVAFITGKQPDHVKSWNNRVGTVSSNSGIWFYASGYLPSPQGLKSLMSKLTGVDYNSKAFKMGSINSNAKHSAPEQSGAKSSGKSTGLGGMMGGGNAFRGKGQRLGSTTVSE</sequence>
<evidence type="ECO:0000256" key="7">
    <source>
        <dbReference type="RuleBase" id="RU363059"/>
    </source>
</evidence>
<dbReference type="PANTHER" id="PTHR11009">
    <property type="entry name" value="DER1-LIKE PROTEIN, DERLIN"/>
    <property type="match status" value="1"/>
</dbReference>
<organism evidence="9 10">
    <name type="scientific">[Candida] arabinofermentans NRRL YB-2248</name>
    <dbReference type="NCBI Taxonomy" id="983967"/>
    <lineage>
        <taxon>Eukaryota</taxon>
        <taxon>Fungi</taxon>
        <taxon>Dikarya</taxon>
        <taxon>Ascomycota</taxon>
        <taxon>Saccharomycotina</taxon>
        <taxon>Pichiomycetes</taxon>
        <taxon>Pichiales</taxon>
        <taxon>Pichiaceae</taxon>
        <taxon>Ogataea</taxon>
        <taxon>Ogataea/Candida clade</taxon>
    </lineage>
</organism>
<dbReference type="OrthoDB" id="19102at2759"/>
<dbReference type="SUPFAM" id="SSF144091">
    <property type="entry name" value="Rhomboid-like"/>
    <property type="match status" value="1"/>
</dbReference>